<feature type="domain" description="Luciferase-like" evidence="1">
    <location>
        <begin position="26"/>
        <end position="105"/>
    </location>
</feature>
<dbReference type="SUPFAM" id="SSF51679">
    <property type="entry name" value="Bacterial luciferase-like"/>
    <property type="match status" value="1"/>
</dbReference>
<dbReference type="InterPro" id="IPR050564">
    <property type="entry name" value="F420-G6PD/mer"/>
</dbReference>
<feature type="domain" description="Luciferase-like" evidence="1">
    <location>
        <begin position="117"/>
        <end position="286"/>
    </location>
</feature>
<dbReference type="Gene3D" id="3.20.20.30">
    <property type="entry name" value="Luciferase-like domain"/>
    <property type="match status" value="1"/>
</dbReference>
<dbReference type="InterPro" id="IPR011251">
    <property type="entry name" value="Luciferase-like_dom"/>
</dbReference>
<dbReference type="EMBL" id="QLYX01000015">
    <property type="protein sequence ID" value="RAY12105.1"/>
    <property type="molecule type" value="Genomic_DNA"/>
</dbReference>
<protein>
    <recommendedName>
        <fullName evidence="1">Luciferase-like domain-containing protein</fullName>
    </recommendedName>
</protein>
<evidence type="ECO:0000313" key="3">
    <source>
        <dbReference type="Proteomes" id="UP000251891"/>
    </source>
</evidence>
<dbReference type="Pfam" id="PF00296">
    <property type="entry name" value="Bac_luciferase"/>
    <property type="match status" value="2"/>
</dbReference>
<evidence type="ECO:0000259" key="1">
    <source>
        <dbReference type="Pfam" id="PF00296"/>
    </source>
</evidence>
<dbReference type="Proteomes" id="UP000251891">
    <property type="component" value="Unassembled WGS sequence"/>
</dbReference>
<dbReference type="GO" id="GO:0016705">
    <property type="term" value="F:oxidoreductase activity, acting on paired donors, with incorporation or reduction of molecular oxygen"/>
    <property type="evidence" value="ECO:0007669"/>
    <property type="project" value="InterPro"/>
</dbReference>
<evidence type="ECO:0000313" key="2">
    <source>
        <dbReference type="EMBL" id="RAY12105.1"/>
    </source>
</evidence>
<accession>A0A365GZ38</accession>
<sequence length="323" mass="34342">MCSNNSGNPGVVYRGGGMKVDLAVAGPDVRYLSSLARLAEDLGFDALCLPEPGADPFARLARAADRTWRIGLHASVPVPGSPTALAHRAGDLQEYTSGRFVLALAPRPAGCTVSAPARTRRAVTALHTAWRDTRDRPKVFLAAVGPGTAELAGEIADGLILPGFTTTRFLQEMTVPALERGLRRSGRGWDDLEVVAPGLVVTGHTAEERERSARRARRAIAAHGVALAHHPVLKAHGRAALQEELRALAEQGRWSELPGLIDDELLDACAVQGPPGDIPDLLVARYGSVCRRISLTGPLHHDPGTWAAAVSRIHEITCEPVPS</sequence>
<dbReference type="PANTHER" id="PTHR43244:SF2">
    <property type="entry name" value="CONSERVED HYPOTHETICAL ALANINE AND PROLINE-RICH PROTEIN"/>
    <property type="match status" value="1"/>
</dbReference>
<name>A0A365GZ38_9ACTN</name>
<keyword evidence="3" id="KW-1185">Reference proteome</keyword>
<proteinExistence type="predicted"/>
<organism evidence="2 3">
    <name type="scientific">Actinomadura craniellae</name>
    <dbReference type="NCBI Taxonomy" id="2231787"/>
    <lineage>
        <taxon>Bacteria</taxon>
        <taxon>Bacillati</taxon>
        <taxon>Actinomycetota</taxon>
        <taxon>Actinomycetes</taxon>
        <taxon>Streptosporangiales</taxon>
        <taxon>Thermomonosporaceae</taxon>
        <taxon>Actinomadura</taxon>
    </lineage>
</organism>
<dbReference type="AlphaFoldDB" id="A0A365GZ38"/>
<dbReference type="PANTHER" id="PTHR43244">
    <property type="match status" value="1"/>
</dbReference>
<dbReference type="InterPro" id="IPR036661">
    <property type="entry name" value="Luciferase-like_sf"/>
</dbReference>
<reference evidence="2 3" key="1">
    <citation type="submission" date="2018-06" db="EMBL/GenBank/DDBJ databases">
        <title>Actinomadura craniellae sp. nov. isolated from marine sponge Craniella sp.</title>
        <authorList>
            <person name="Li L."/>
            <person name="Xu Q.H."/>
            <person name="Lin H.W."/>
            <person name="Lu Y.H."/>
        </authorList>
    </citation>
    <scope>NUCLEOTIDE SEQUENCE [LARGE SCALE GENOMIC DNA]</scope>
    <source>
        <strain evidence="2 3">LHW63021</strain>
    </source>
</reference>
<dbReference type="CDD" id="cd01097">
    <property type="entry name" value="Tetrahydromethanopterin_reductase"/>
    <property type="match status" value="1"/>
</dbReference>
<gene>
    <name evidence="2" type="ORF">DPM19_27625</name>
</gene>
<comment type="caution">
    <text evidence="2">The sequence shown here is derived from an EMBL/GenBank/DDBJ whole genome shotgun (WGS) entry which is preliminary data.</text>
</comment>